<dbReference type="Proteomes" id="UP001345963">
    <property type="component" value="Unassembled WGS sequence"/>
</dbReference>
<organism evidence="1 2">
    <name type="scientific">Ataeniobius toweri</name>
    <dbReference type="NCBI Taxonomy" id="208326"/>
    <lineage>
        <taxon>Eukaryota</taxon>
        <taxon>Metazoa</taxon>
        <taxon>Chordata</taxon>
        <taxon>Craniata</taxon>
        <taxon>Vertebrata</taxon>
        <taxon>Euteleostomi</taxon>
        <taxon>Actinopterygii</taxon>
        <taxon>Neopterygii</taxon>
        <taxon>Teleostei</taxon>
        <taxon>Neoteleostei</taxon>
        <taxon>Acanthomorphata</taxon>
        <taxon>Ovalentaria</taxon>
        <taxon>Atherinomorphae</taxon>
        <taxon>Cyprinodontiformes</taxon>
        <taxon>Goodeidae</taxon>
        <taxon>Ataeniobius</taxon>
    </lineage>
</organism>
<evidence type="ECO:0000313" key="1">
    <source>
        <dbReference type="EMBL" id="MED6246125.1"/>
    </source>
</evidence>
<keyword evidence="2" id="KW-1185">Reference proteome</keyword>
<comment type="caution">
    <text evidence="1">The sequence shown here is derived from an EMBL/GenBank/DDBJ whole genome shotgun (WGS) entry which is preliminary data.</text>
</comment>
<gene>
    <name evidence="1" type="ORF">ATANTOWER_013200</name>
</gene>
<dbReference type="EMBL" id="JAHUTI010042123">
    <property type="protein sequence ID" value="MED6246125.1"/>
    <property type="molecule type" value="Genomic_DNA"/>
</dbReference>
<protein>
    <submittedName>
        <fullName evidence="1">Uncharacterized protein</fullName>
    </submittedName>
</protein>
<name>A0ABU7B7R1_9TELE</name>
<proteinExistence type="predicted"/>
<feature type="non-terminal residue" evidence="1">
    <location>
        <position position="1"/>
    </location>
</feature>
<sequence>ADLNMNSLHPDLTSQTWKRLSRAAVDLLATWANVQRLLWFSLSPPLGVDAFPHSLCPKMLLHAFPPVPLIQRHNTGPPMDSQVLVTEHSLATH</sequence>
<evidence type="ECO:0000313" key="2">
    <source>
        <dbReference type="Proteomes" id="UP001345963"/>
    </source>
</evidence>
<reference evidence="1 2" key="1">
    <citation type="submission" date="2021-07" db="EMBL/GenBank/DDBJ databases">
        <authorList>
            <person name="Palmer J.M."/>
        </authorList>
    </citation>
    <scope>NUCLEOTIDE SEQUENCE [LARGE SCALE GENOMIC DNA]</scope>
    <source>
        <strain evidence="1 2">AT_MEX2019</strain>
        <tissue evidence="1">Muscle</tissue>
    </source>
</reference>
<accession>A0ABU7B7R1</accession>